<feature type="binding site" evidence="10">
    <location>
        <begin position="137"/>
        <end position="138"/>
    </location>
    <ligand>
        <name>thiamine diphosphate</name>
        <dbReference type="ChEBI" id="CHEBI:58937"/>
    </ligand>
</feature>
<keyword evidence="8 10" id="KW-0786">Thiamine pyrophosphate</keyword>
<dbReference type="CDD" id="cd07033">
    <property type="entry name" value="TPP_PYR_DXS_TK_like"/>
    <property type="match status" value="1"/>
</dbReference>
<gene>
    <name evidence="10 12" type="primary">dxs</name>
    <name evidence="12" type="ORF">ENU74_00175</name>
</gene>
<evidence type="ECO:0000256" key="6">
    <source>
        <dbReference type="ARBA" id="ARBA00022842"/>
    </source>
</evidence>
<feature type="binding site" evidence="10">
    <location>
        <position position="165"/>
    </location>
    <ligand>
        <name>thiamine diphosphate</name>
        <dbReference type="ChEBI" id="CHEBI:58937"/>
    </ligand>
</feature>
<evidence type="ECO:0000256" key="7">
    <source>
        <dbReference type="ARBA" id="ARBA00022977"/>
    </source>
</evidence>
<dbReference type="AlphaFoldDB" id="A0A7V3ZTW3"/>
<dbReference type="EMBL" id="DTDR01000006">
    <property type="protein sequence ID" value="HGK63008.1"/>
    <property type="molecule type" value="Genomic_DNA"/>
</dbReference>
<comment type="cofactor">
    <cofactor evidence="10">
        <name>thiamine diphosphate</name>
        <dbReference type="ChEBI" id="CHEBI:58937"/>
    </cofactor>
    <text evidence="10">Binds 1 thiamine pyrophosphate per subunit.</text>
</comment>
<comment type="subunit">
    <text evidence="3 10">Homodimer.</text>
</comment>
<dbReference type="Pfam" id="PF02779">
    <property type="entry name" value="Transket_pyr"/>
    <property type="match status" value="1"/>
</dbReference>
<keyword evidence="6 10" id="KW-0460">Magnesium</keyword>
<dbReference type="InterPro" id="IPR049557">
    <property type="entry name" value="Transketolase_CS"/>
</dbReference>
<evidence type="ECO:0000256" key="4">
    <source>
        <dbReference type="ARBA" id="ARBA00022679"/>
    </source>
</evidence>
<feature type="binding site" evidence="10">
    <location>
        <begin position="108"/>
        <end position="110"/>
    </location>
    <ligand>
        <name>thiamine diphosphate</name>
        <dbReference type="ChEBI" id="CHEBI:58937"/>
    </ligand>
</feature>
<evidence type="ECO:0000256" key="5">
    <source>
        <dbReference type="ARBA" id="ARBA00022723"/>
    </source>
</evidence>
<evidence type="ECO:0000256" key="3">
    <source>
        <dbReference type="ARBA" id="ARBA00011738"/>
    </source>
</evidence>
<feature type="binding site" evidence="10">
    <location>
        <position position="165"/>
    </location>
    <ligand>
        <name>Mg(2+)</name>
        <dbReference type="ChEBI" id="CHEBI:18420"/>
    </ligand>
</feature>
<dbReference type="Gene3D" id="3.40.50.920">
    <property type="match status" value="1"/>
</dbReference>
<feature type="binding site" evidence="10">
    <location>
        <position position="67"/>
    </location>
    <ligand>
        <name>thiamine diphosphate</name>
        <dbReference type="ChEBI" id="CHEBI:58937"/>
    </ligand>
</feature>
<dbReference type="SUPFAM" id="SSF52922">
    <property type="entry name" value="TK C-terminal domain-like"/>
    <property type="match status" value="1"/>
</dbReference>
<evidence type="ECO:0000256" key="9">
    <source>
        <dbReference type="ARBA" id="ARBA00023229"/>
    </source>
</evidence>
<dbReference type="InterPro" id="IPR009014">
    <property type="entry name" value="Transketo_C/PFOR_II"/>
</dbReference>
<dbReference type="InterPro" id="IPR005475">
    <property type="entry name" value="Transketolase-like_Pyr-bd"/>
</dbReference>
<dbReference type="PANTHER" id="PTHR43322">
    <property type="entry name" value="1-D-DEOXYXYLULOSE 5-PHOSPHATE SYNTHASE-RELATED"/>
    <property type="match status" value="1"/>
</dbReference>
<dbReference type="GO" id="GO:0030976">
    <property type="term" value="F:thiamine pyrophosphate binding"/>
    <property type="evidence" value="ECO:0007669"/>
    <property type="project" value="UniProtKB-UniRule"/>
</dbReference>
<evidence type="ECO:0000313" key="12">
    <source>
        <dbReference type="EMBL" id="HGK63008.1"/>
    </source>
</evidence>
<feature type="domain" description="Transketolase-like pyrimidine-binding" evidence="11">
    <location>
        <begin position="305"/>
        <end position="468"/>
    </location>
</feature>
<dbReference type="GO" id="GO:0016114">
    <property type="term" value="P:terpenoid biosynthetic process"/>
    <property type="evidence" value="ECO:0007669"/>
    <property type="project" value="UniProtKB-UniRule"/>
</dbReference>
<sequence>MMINKPLKEFTLEELTILAKRVREYIIQVVKENGGHLASNLGVVELTIALHYVFDLEKDIILFDVGHQCYTHKILTGREREFKNLRKFLGLSGFPKRNESKYDIFCTGHSGDAVACGLGLALYKKEDEKVVVVIGDGSIQSGVAFEGLNHCGFLKADMIVVLNDNEMSISKTKGAFSNYLNRLITNKKYEVLKAQFQSFLKLLPERIRKESEDYLKALEKSLKRLFLPTTFFEELGFRYFGPIDGHSIPQLVKIFKRIKLLKGPILVHVLTKKGKGYKEAEMDPETYHGVVVKCEGQGKIENEQKSYQEFVGELLCELAEKRKDIVVITPGMRVGSGLKSFSEKFKEKFYDCGICEQEAVDLACGLALRNLKPIVVIYATFLLRAYDQLINGALLHNLPILFLIDRAGCVPDDGETHQGIYDISTLRHLPNVTFFAPYFFEDLKAMIDYFLEKNVCLFIRYPKDKGAFKNNIGKIEPEIMEEGKDGIIIGIGYGTKIAKEVNDYLKEKGISLTVVDGKVIRPLPIAFYKNLFQKDLPVFTIEDNLVSGGFGEGLKSLFPFVKIKNFGFESQFLPTGKREELFQLANLSKEKLALKIYEEINR</sequence>
<comment type="caution">
    <text evidence="12">The sequence shown here is derived from an EMBL/GenBank/DDBJ whole genome shotgun (WGS) entry which is preliminary data.</text>
</comment>
<dbReference type="GO" id="GO:0009228">
    <property type="term" value="P:thiamine biosynthetic process"/>
    <property type="evidence" value="ECO:0007669"/>
    <property type="project" value="UniProtKB-UniRule"/>
</dbReference>
<comment type="cofactor">
    <cofactor evidence="10">
        <name>Mg(2+)</name>
        <dbReference type="ChEBI" id="CHEBI:18420"/>
    </cofactor>
    <text evidence="10">Binds 1 Mg(2+) ion per subunit.</text>
</comment>
<feature type="binding site" evidence="10">
    <location>
        <position position="136"/>
    </location>
    <ligand>
        <name>Mg(2+)</name>
        <dbReference type="ChEBI" id="CHEBI:18420"/>
    </ligand>
</feature>
<dbReference type="InterPro" id="IPR020826">
    <property type="entry name" value="Transketolase_BS"/>
</dbReference>
<dbReference type="GO" id="GO:0019288">
    <property type="term" value="P:isopentenyl diphosphate biosynthetic process, methylerythritol 4-phosphate pathway"/>
    <property type="evidence" value="ECO:0007669"/>
    <property type="project" value="TreeGrafter"/>
</dbReference>
<accession>A0A7V3ZTW3</accession>
<comment type="pathway">
    <text evidence="1 10">Metabolic intermediate biosynthesis; 1-deoxy-D-xylulose 5-phosphate biosynthesis; 1-deoxy-D-xylulose 5-phosphate from D-glyceraldehyde 3-phosphate and pyruvate: step 1/1.</text>
</comment>
<feature type="binding site" evidence="10">
    <location>
        <position position="277"/>
    </location>
    <ligand>
        <name>thiamine diphosphate</name>
        <dbReference type="ChEBI" id="CHEBI:58937"/>
    </ligand>
</feature>
<dbReference type="InterPro" id="IPR033248">
    <property type="entry name" value="Transketolase_C"/>
</dbReference>
<dbReference type="InterPro" id="IPR029061">
    <property type="entry name" value="THDP-binding"/>
</dbReference>
<feature type="binding site" evidence="10">
    <location>
        <position position="356"/>
    </location>
    <ligand>
        <name>thiamine diphosphate</name>
        <dbReference type="ChEBI" id="CHEBI:58937"/>
    </ligand>
</feature>
<dbReference type="HAMAP" id="MF_00315">
    <property type="entry name" value="DXP_synth"/>
    <property type="match status" value="1"/>
</dbReference>
<dbReference type="GO" id="GO:0000287">
    <property type="term" value="F:magnesium ion binding"/>
    <property type="evidence" value="ECO:0007669"/>
    <property type="project" value="UniProtKB-UniRule"/>
</dbReference>
<dbReference type="PROSITE" id="PS00801">
    <property type="entry name" value="TRANSKETOLASE_1"/>
    <property type="match status" value="1"/>
</dbReference>
<evidence type="ECO:0000256" key="2">
    <source>
        <dbReference type="ARBA" id="ARBA00011081"/>
    </source>
</evidence>
<dbReference type="EC" id="2.2.1.7" evidence="10"/>
<evidence type="ECO:0000256" key="10">
    <source>
        <dbReference type="HAMAP-Rule" id="MF_00315"/>
    </source>
</evidence>
<dbReference type="PANTHER" id="PTHR43322:SF5">
    <property type="entry name" value="1-DEOXY-D-XYLULOSE-5-PHOSPHATE SYNTHASE, CHLOROPLASTIC"/>
    <property type="match status" value="1"/>
</dbReference>
<evidence type="ECO:0000256" key="8">
    <source>
        <dbReference type="ARBA" id="ARBA00023052"/>
    </source>
</evidence>
<dbReference type="Pfam" id="PF13292">
    <property type="entry name" value="DXP_synthase_N"/>
    <property type="match status" value="1"/>
</dbReference>
<dbReference type="Pfam" id="PF02780">
    <property type="entry name" value="Transketolase_C"/>
    <property type="match status" value="1"/>
</dbReference>
<dbReference type="InterPro" id="IPR005477">
    <property type="entry name" value="Dxylulose-5-P_synthase"/>
</dbReference>
<dbReference type="PROSITE" id="PS00802">
    <property type="entry name" value="TRANSKETOLASE_2"/>
    <property type="match status" value="1"/>
</dbReference>
<comment type="function">
    <text evidence="10">Catalyzes the acyloin condensation reaction between C atoms 2 and 3 of pyruvate and glyceraldehyde 3-phosphate to yield 1-deoxy-D-xylulose-5-phosphate (DXP).</text>
</comment>
<dbReference type="SMART" id="SM00861">
    <property type="entry name" value="Transket_pyr"/>
    <property type="match status" value="1"/>
</dbReference>
<dbReference type="SUPFAM" id="SSF52518">
    <property type="entry name" value="Thiamin diphosphate-binding fold (THDP-binding)"/>
    <property type="match status" value="2"/>
</dbReference>
<dbReference type="GO" id="GO:0005829">
    <property type="term" value="C:cytosol"/>
    <property type="evidence" value="ECO:0007669"/>
    <property type="project" value="TreeGrafter"/>
</dbReference>
<keyword evidence="9 10" id="KW-0414">Isoprene biosynthesis</keyword>
<evidence type="ECO:0000259" key="11">
    <source>
        <dbReference type="SMART" id="SM00861"/>
    </source>
</evidence>
<protein>
    <recommendedName>
        <fullName evidence="10">1-deoxy-D-xylulose-5-phosphate synthase</fullName>
        <ecNumber evidence="10">2.2.1.7</ecNumber>
    </recommendedName>
    <alternativeName>
        <fullName evidence="10">1-deoxyxylulose-5-phosphate synthase</fullName>
        <shortName evidence="10">DXP synthase</shortName>
        <shortName evidence="10">DXPS</shortName>
    </alternativeName>
</protein>
<dbReference type="Gene3D" id="3.40.50.970">
    <property type="match status" value="2"/>
</dbReference>
<keyword evidence="5 10" id="KW-0479">Metal-binding</keyword>
<proteinExistence type="inferred from homology"/>
<keyword evidence="4 10" id="KW-0808">Transferase</keyword>
<name>A0A7V3ZTW3_UNCW3</name>
<keyword evidence="7 10" id="KW-0784">Thiamine biosynthesis</keyword>
<evidence type="ECO:0000256" key="1">
    <source>
        <dbReference type="ARBA" id="ARBA00004980"/>
    </source>
</evidence>
<dbReference type="CDD" id="cd02007">
    <property type="entry name" value="TPP_DXS"/>
    <property type="match status" value="1"/>
</dbReference>
<comment type="similarity">
    <text evidence="2 10">Belongs to the transketolase family. DXPS subfamily.</text>
</comment>
<organism evidence="12">
    <name type="scientific">candidate division WOR-3 bacterium</name>
    <dbReference type="NCBI Taxonomy" id="2052148"/>
    <lineage>
        <taxon>Bacteria</taxon>
        <taxon>Bacteria division WOR-3</taxon>
    </lineage>
</organism>
<dbReference type="UniPathway" id="UPA00064">
    <property type="reaction ID" value="UER00091"/>
</dbReference>
<dbReference type="GO" id="GO:0008661">
    <property type="term" value="F:1-deoxy-D-xylulose-5-phosphate synthase activity"/>
    <property type="evidence" value="ECO:0007669"/>
    <property type="project" value="UniProtKB-UniRule"/>
</dbReference>
<reference evidence="12" key="1">
    <citation type="journal article" date="2020" name="mSystems">
        <title>Genome- and Community-Level Interaction Insights into Carbon Utilization and Element Cycling Functions of Hydrothermarchaeota in Hydrothermal Sediment.</title>
        <authorList>
            <person name="Zhou Z."/>
            <person name="Liu Y."/>
            <person name="Xu W."/>
            <person name="Pan J."/>
            <person name="Luo Z.H."/>
            <person name="Li M."/>
        </authorList>
    </citation>
    <scope>NUCLEOTIDE SEQUENCE [LARGE SCALE GENOMIC DNA]</scope>
    <source>
        <strain evidence="12">SpSt-697</strain>
    </source>
</reference>
<comment type="catalytic activity">
    <reaction evidence="10">
        <text>D-glyceraldehyde 3-phosphate + pyruvate + H(+) = 1-deoxy-D-xylulose 5-phosphate + CO2</text>
        <dbReference type="Rhea" id="RHEA:12605"/>
        <dbReference type="ChEBI" id="CHEBI:15361"/>
        <dbReference type="ChEBI" id="CHEBI:15378"/>
        <dbReference type="ChEBI" id="CHEBI:16526"/>
        <dbReference type="ChEBI" id="CHEBI:57792"/>
        <dbReference type="ChEBI" id="CHEBI:59776"/>
        <dbReference type="EC" id="2.2.1.7"/>
    </reaction>
</comment>
<dbReference type="NCBIfam" id="NF003933">
    <property type="entry name" value="PRK05444.2-2"/>
    <property type="match status" value="1"/>
</dbReference>
<dbReference type="NCBIfam" id="TIGR00204">
    <property type="entry name" value="dxs"/>
    <property type="match status" value="1"/>
</dbReference>